<sequence length="264" mass="28080">MNFKNRFHIPLPLDQAWALMLDVPRIMPCLPGAKLTDVLDGNKYQGSVSVKLGPIKLSFDGTAELVNTDEENHIAYLRGAGLDPKGRGSASSDFSFALTPSPEGGTDVEVSTELTLSGAVAQYGRGSGMIAEVAGQILGQFERNLARMVRGDAAPAQGADIPAPPNHPGMTAAPGGTAVNMPPIAATPVSTIEAQAILYQSQAVLAQTQQLQAQMQQTLLRLQARGREDDDAAGELNMLSIGLKAFWSQIRYRVGRLFGRKDPA</sequence>
<evidence type="ECO:0000313" key="2">
    <source>
        <dbReference type="Proteomes" id="UP000245216"/>
    </source>
</evidence>
<dbReference type="PANTHER" id="PTHR38588:SF1">
    <property type="entry name" value="BLL0334 PROTEIN"/>
    <property type="match status" value="1"/>
</dbReference>
<evidence type="ECO:0008006" key="3">
    <source>
        <dbReference type="Google" id="ProtNLM"/>
    </source>
</evidence>
<dbReference type="EMBL" id="QEXO01000003">
    <property type="protein sequence ID" value="PWE13638.1"/>
    <property type="molecule type" value="Genomic_DNA"/>
</dbReference>
<gene>
    <name evidence="1" type="ORF">DF183_10680</name>
</gene>
<organism evidence="1 2">
    <name type="scientific">Alcaligenes faecalis</name>
    <dbReference type="NCBI Taxonomy" id="511"/>
    <lineage>
        <taxon>Bacteria</taxon>
        <taxon>Pseudomonadati</taxon>
        <taxon>Pseudomonadota</taxon>
        <taxon>Betaproteobacteria</taxon>
        <taxon>Burkholderiales</taxon>
        <taxon>Alcaligenaceae</taxon>
        <taxon>Alcaligenes</taxon>
    </lineage>
</organism>
<dbReference type="Pfam" id="PF06240">
    <property type="entry name" value="COXG"/>
    <property type="match status" value="1"/>
</dbReference>
<accession>A0A2U2BI00</accession>
<protein>
    <recommendedName>
        <fullName evidence="3">Carbon monoxide dehydrogenase</fullName>
    </recommendedName>
</protein>
<evidence type="ECO:0000313" key="1">
    <source>
        <dbReference type="EMBL" id="PWE13638.1"/>
    </source>
</evidence>
<proteinExistence type="predicted"/>
<dbReference type="RefSeq" id="WP_109089090.1">
    <property type="nucleotide sequence ID" value="NZ_QEXO01000003.1"/>
</dbReference>
<dbReference type="Proteomes" id="UP000245216">
    <property type="component" value="Unassembled WGS sequence"/>
</dbReference>
<dbReference type="AlphaFoldDB" id="A0A2U2BI00"/>
<dbReference type="STRING" id="511.UZ73_14435"/>
<dbReference type="InterPro" id="IPR010419">
    <property type="entry name" value="CO_DH_gsu"/>
</dbReference>
<dbReference type="PANTHER" id="PTHR38588">
    <property type="entry name" value="BLL0334 PROTEIN"/>
    <property type="match status" value="1"/>
</dbReference>
<reference evidence="1 2" key="2">
    <citation type="submission" date="2018-05" db="EMBL/GenBank/DDBJ databases">
        <authorList>
            <person name="Lanie J.A."/>
            <person name="Ng W.-L."/>
            <person name="Kazmierczak K.M."/>
            <person name="Andrzejewski T.M."/>
            <person name="Davidsen T.M."/>
            <person name="Wayne K.J."/>
            <person name="Tettelin H."/>
            <person name="Glass J.I."/>
            <person name="Rusch D."/>
            <person name="Podicherti R."/>
            <person name="Tsui H.-C.T."/>
            <person name="Winkler M.E."/>
        </authorList>
    </citation>
    <scope>NUCLEOTIDE SEQUENCE [LARGE SCALE GENOMIC DNA]</scope>
    <source>
        <strain evidence="1 2">YBY</strain>
    </source>
</reference>
<comment type="caution">
    <text evidence="1">The sequence shown here is derived from an EMBL/GenBank/DDBJ whole genome shotgun (WGS) entry which is preliminary data.</text>
</comment>
<reference evidence="1 2" key="1">
    <citation type="submission" date="2018-05" db="EMBL/GenBank/DDBJ databases">
        <title>Genome Sequence of an Efficient Indole-Degrading Bacterium, Alcaligenes sp.YBY.</title>
        <authorList>
            <person name="Yang B."/>
        </authorList>
    </citation>
    <scope>NUCLEOTIDE SEQUENCE [LARGE SCALE GENOMIC DNA]</scope>
    <source>
        <strain evidence="1 2">YBY</strain>
    </source>
</reference>
<dbReference type="SUPFAM" id="SSF55961">
    <property type="entry name" value="Bet v1-like"/>
    <property type="match status" value="1"/>
</dbReference>
<name>A0A2U2BI00_ALCFA</name>
<dbReference type="CDD" id="cd07823">
    <property type="entry name" value="SRPBCC_5"/>
    <property type="match status" value="1"/>
</dbReference>
<dbReference type="InterPro" id="IPR023393">
    <property type="entry name" value="START-like_dom_sf"/>
</dbReference>
<dbReference type="Gene3D" id="3.30.530.20">
    <property type="match status" value="1"/>
</dbReference>